<dbReference type="Gene3D" id="1.20.1250.40">
    <property type="match status" value="1"/>
</dbReference>
<dbReference type="GO" id="GO:0000166">
    <property type="term" value="F:nucleotide binding"/>
    <property type="evidence" value="ECO:0007669"/>
    <property type="project" value="InterPro"/>
</dbReference>
<dbReference type="AlphaFoldDB" id="A0A1J7IG68"/>
<evidence type="ECO:0000256" key="1">
    <source>
        <dbReference type="ARBA" id="ARBA00004123"/>
    </source>
</evidence>
<dbReference type="STRING" id="1408157.A0A1J7IG68"/>
<dbReference type="EMBL" id="KV875100">
    <property type="protein sequence ID" value="OIW26687.1"/>
    <property type="molecule type" value="Genomic_DNA"/>
</dbReference>
<keyword evidence="7" id="KW-1185">Reference proteome</keyword>
<comment type="similarity">
    <text evidence="3">Belongs to the eukaryotic RPB4 RNA polymerase subunit family.</text>
</comment>
<dbReference type="PANTHER" id="PTHR21297">
    <property type="entry name" value="DNA-DIRECTED RNA POLYMERASE II"/>
    <property type="match status" value="1"/>
</dbReference>
<name>A0A1J7IG68_9PEZI</name>
<feature type="compositionally biased region" description="Basic and acidic residues" evidence="4">
    <location>
        <begin position="38"/>
        <end position="52"/>
    </location>
</feature>
<comment type="subcellular location">
    <subcellularLocation>
        <location evidence="1">Nucleus</location>
    </subcellularLocation>
</comment>
<evidence type="ECO:0000256" key="2">
    <source>
        <dbReference type="ARBA" id="ARBA00023242"/>
    </source>
</evidence>
<accession>A0A1J7IG68</accession>
<feature type="region of interest" description="Disordered" evidence="4">
    <location>
        <begin position="1"/>
        <end position="52"/>
    </location>
</feature>
<dbReference type="Pfam" id="PF03874">
    <property type="entry name" value="RNA_pol_Rpb4"/>
    <property type="match status" value="1"/>
</dbReference>
<evidence type="ECO:0000256" key="4">
    <source>
        <dbReference type="SAM" id="MobiDB-lite"/>
    </source>
</evidence>
<feature type="domain" description="RNA polymerase Rpb4/RPC9 core" evidence="5">
    <location>
        <begin position="64"/>
        <end position="186"/>
    </location>
</feature>
<dbReference type="Proteomes" id="UP000182658">
    <property type="component" value="Unassembled WGS sequence"/>
</dbReference>
<dbReference type="SMART" id="SM00657">
    <property type="entry name" value="RPOL4c"/>
    <property type="match status" value="1"/>
</dbReference>
<dbReference type="InterPro" id="IPR010997">
    <property type="entry name" value="HRDC-like_sf"/>
</dbReference>
<proteinExistence type="inferred from homology"/>
<evidence type="ECO:0000313" key="7">
    <source>
        <dbReference type="Proteomes" id="UP000182658"/>
    </source>
</evidence>
<dbReference type="GO" id="GO:0006352">
    <property type="term" value="P:DNA-templated transcription initiation"/>
    <property type="evidence" value="ECO:0007669"/>
    <property type="project" value="InterPro"/>
</dbReference>
<evidence type="ECO:0000313" key="6">
    <source>
        <dbReference type="EMBL" id="OIW26687.1"/>
    </source>
</evidence>
<gene>
    <name evidence="6" type="ORF">CONLIGDRAFT_482972</name>
</gene>
<protein>
    <recommendedName>
        <fullName evidence="5">RNA polymerase Rpb4/RPC9 core domain-containing protein</fullName>
    </recommendedName>
</protein>
<evidence type="ECO:0000256" key="3">
    <source>
        <dbReference type="ARBA" id="ARBA00025724"/>
    </source>
</evidence>
<dbReference type="InterPro" id="IPR038324">
    <property type="entry name" value="Rpb4/RPC9_sf"/>
</dbReference>
<dbReference type="InterPro" id="IPR045222">
    <property type="entry name" value="Rpb4-like"/>
</dbReference>
<dbReference type="InterPro" id="IPR005574">
    <property type="entry name" value="Rpb4/RPC9"/>
</dbReference>
<dbReference type="GO" id="GO:0030880">
    <property type="term" value="C:RNA polymerase complex"/>
    <property type="evidence" value="ECO:0007669"/>
    <property type="project" value="InterPro"/>
</dbReference>
<reference evidence="6 7" key="1">
    <citation type="submission" date="2016-10" db="EMBL/GenBank/DDBJ databases">
        <title>Draft genome sequence of Coniochaeta ligniaria NRRL30616, a lignocellulolytic fungus for bioabatement of inhibitors in plant biomass hydrolysates.</title>
        <authorList>
            <consortium name="DOE Joint Genome Institute"/>
            <person name="Jimenez D.J."/>
            <person name="Hector R.E."/>
            <person name="Riley R."/>
            <person name="Sun H."/>
            <person name="Grigoriev I.V."/>
            <person name="Van Elsas J.D."/>
            <person name="Nichols N.N."/>
        </authorList>
    </citation>
    <scope>NUCLEOTIDE SEQUENCE [LARGE SCALE GENOMIC DNA]</scope>
    <source>
        <strain evidence="6 7">NRRL 30616</strain>
    </source>
</reference>
<keyword evidence="2" id="KW-0539">Nucleus</keyword>
<dbReference type="InterPro" id="IPR006590">
    <property type="entry name" value="RNA_pol_Rpb4/RPC9_core"/>
</dbReference>
<dbReference type="InParanoid" id="A0A1J7IG68"/>
<dbReference type="OrthoDB" id="2186918at2759"/>
<evidence type="ECO:0000259" key="5">
    <source>
        <dbReference type="SMART" id="SM00657"/>
    </source>
</evidence>
<dbReference type="GO" id="GO:0005634">
    <property type="term" value="C:nucleus"/>
    <property type="evidence" value="ECO:0007669"/>
    <property type="project" value="UniProtKB-SubCell"/>
</dbReference>
<organism evidence="6 7">
    <name type="scientific">Coniochaeta ligniaria NRRL 30616</name>
    <dbReference type="NCBI Taxonomy" id="1408157"/>
    <lineage>
        <taxon>Eukaryota</taxon>
        <taxon>Fungi</taxon>
        <taxon>Dikarya</taxon>
        <taxon>Ascomycota</taxon>
        <taxon>Pezizomycotina</taxon>
        <taxon>Sordariomycetes</taxon>
        <taxon>Sordariomycetidae</taxon>
        <taxon>Coniochaetales</taxon>
        <taxon>Coniochaetaceae</taxon>
        <taxon>Coniochaeta</taxon>
    </lineage>
</organism>
<dbReference type="SUPFAM" id="SSF47819">
    <property type="entry name" value="HRDC-like"/>
    <property type="match status" value="1"/>
</dbReference>
<sequence length="187" mass="20773">MIAHKKPSVLARYPKSFPPEAKHGMKPTDPSKNGRVAQHPDRWRPKETAYSRDEDHVGETLQLGEFVDARSLTVSEAALILNAIRDRRAKHGITMTYANGVAQQEIVDQGMEHARVFANYKGQENVEAVDGLLSTYTGLVMFERAQLGSLGCTSAEEAKILIPSLNSKIDDETLQSLLDQLESLRED</sequence>